<dbReference type="PANTHER" id="PTHR33990:SF1">
    <property type="entry name" value="PROTEIN YJDN"/>
    <property type="match status" value="1"/>
</dbReference>
<evidence type="ECO:0000313" key="3">
    <source>
        <dbReference type="Proteomes" id="UP000731907"/>
    </source>
</evidence>
<organism evidence="2 3">
    <name type="scientific">Paragemmobacter amnigenus</name>
    <dbReference type="NCBI Taxonomy" id="2852097"/>
    <lineage>
        <taxon>Bacteria</taxon>
        <taxon>Pseudomonadati</taxon>
        <taxon>Pseudomonadota</taxon>
        <taxon>Alphaproteobacteria</taxon>
        <taxon>Rhodobacterales</taxon>
        <taxon>Paracoccaceae</taxon>
        <taxon>Paragemmobacter</taxon>
    </lineage>
</organism>
<dbReference type="EMBL" id="JAAATX020000015">
    <property type="protein sequence ID" value="MBU9699814.1"/>
    <property type="molecule type" value="Genomic_DNA"/>
</dbReference>
<dbReference type="PANTHER" id="PTHR33990">
    <property type="entry name" value="PROTEIN YJDN-RELATED"/>
    <property type="match status" value="1"/>
</dbReference>
<feature type="domain" description="PhnB-like" evidence="1">
    <location>
        <begin position="3"/>
        <end position="129"/>
    </location>
</feature>
<keyword evidence="3" id="KW-1185">Reference proteome</keyword>
<dbReference type="InterPro" id="IPR029068">
    <property type="entry name" value="Glyas_Bleomycin-R_OHBP_Dase"/>
</dbReference>
<dbReference type="Gene3D" id="3.10.180.10">
    <property type="entry name" value="2,3-Dihydroxybiphenyl 1,2-Dioxygenase, domain 1"/>
    <property type="match status" value="1"/>
</dbReference>
<dbReference type="CDD" id="cd06588">
    <property type="entry name" value="PhnB_like"/>
    <property type="match status" value="1"/>
</dbReference>
<name>A0ABS6J7S8_9RHOB</name>
<proteinExistence type="predicted"/>
<dbReference type="Proteomes" id="UP000731907">
    <property type="component" value="Unassembled WGS sequence"/>
</dbReference>
<comment type="caution">
    <text evidence="2">The sequence shown here is derived from an EMBL/GenBank/DDBJ whole genome shotgun (WGS) entry which is preliminary data.</text>
</comment>
<evidence type="ECO:0000313" key="2">
    <source>
        <dbReference type="EMBL" id="MBU9699814.1"/>
    </source>
</evidence>
<sequence length="142" mass="15149">MPIPYLHFRGDCAAALAFYAETFGTPAPNLMRYAEAPDMPRPADPDRVIHGQVMLPDGMLMASDFPPGVAGDAQAAVSLMLTAPDDATARDWVAKLGDGGAPVLPYGPTFFSQGFGMVKDRFGTHWMITLPPEDPLDPTADA</sequence>
<dbReference type="Pfam" id="PF06983">
    <property type="entry name" value="3-dmu-9_3-mt"/>
    <property type="match status" value="1"/>
</dbReference>
<gene>
    <name evidence="2" type="ORF">GU927_018400</name>
</gene>
<reference evidence="2 3" key="1">
    <citation type="submission" date="2021-06" db="EMBL/GenBank/DDBJ databases">
        <title>Rhodobacteraceae bacterium strain HSP-20.</title>
        <authorList>
            <person name="Chen W.-M."/>
        </authorList>
    </citation>
    <scope>NUCLEOTIDE SEQUENCE [LARGE SCALE GENOMIC DNA]</scope>
    <source>
        <strain evidence="2 3">HSP-20</strain>
    </source>
</reference>
<dbReference type="InterPro" id="IPR028973">
    <property type="entry name" value="PhnB-like"/>
</dbReference>
<accession>A0ABS6J7S8</accession>
<dbReference type="RefSeq" id="WP_161763875.1">
    <property type="nucleotide sequence ID" value="NZ_JAAATX020000015.1"/>
</dbReference>
<protein>
    <submittedName>
        <fullName evidence="2">VOC family protein</fullName>
    </submittedName>
</protein>
<evidence type="ECO:0000259" key="1">
    <source>
        <dbReference type="Pfam" id="PF06983"/>
    </source>
</evidence>
<dbReference type="SUPFAM" id="SSF54593">
    <property type="entry name" value="Glyoxalase/Bleomycin resistance protein/Dihydroxybiphenyl dioxygenase"/>
    <property type="match status" value="1"/>
</dbReference>